<keyword evidence="5" id="KW-0472">Membrane</keyword>
<dbReference type="PANTHER" id="PTHR35789:SF1">
    <property type="entry name" value="SPORE GERMINATION PROTEIN B3"/>
    <property type="match status" value="1"/>
</dbReference>
<proteinExistence type="inferred from homology"/>
<evidence type="ECO:0000256" key="6">
    <source>
        <dbReference type="ARBA" id="ARBA00023139"/>
    </source>
</evidence>
<dbReference type="Proteomes" id="UP000196877">
    <property type="component" value="Chromosome"/>
</dbReference>
<dbReference type="InterPro" id="IPR008844">
    <property type="entry name" value="Spore_GerAC-like"/>
</dbReference>
<comment type="similarity">
    <text evidence="2">Belongs to the GerABKC lipoprotein family.</text>
</comment>
<evidence type="ECO:0000259" key="9">
    <source>
        <dbReference type="Pfam" id="PF25198"/>
    </source>
</evidence>
<keyword evidence="11" id="KW-1185">Reference proteome</keyword>
<dbReference type="Pfam" id="PF25198">
    <property type="entry name" value="Spore_GerAC_N"/>
    <property type="match status" value="1"/>
</dbReference>
<gene>
    <name evidence="10" type="ORF">S101395_02449</name>
</gene>
<protein>
    <submittedName>
        <fullName evidence="10">Spore germination protein KC</fullName>
    </submittedName>
</protein>
<evidence type="ECO:0000256" key="4">
    <source>
        <dbReference type="ARBA" id="ARBA00022729"/>
    </source>
</evidence>
<dbReference type="InterPro" id="IPR046953">
    <property type="entry name" value="Spore_GerAC-like_C"/>
</dbReference>
<organism evidence="10 11">
    <name type="scientific">Bacillus sonorensis</name>
    <dbReference type="NCBI Taxonomy" id="119858"/>
    <lineage>
        <taxon>Bacteria</taxon>
        <taxon>Bacillati</taxon>
        <taxon>Bacillota</taxon>
        <taxon>Bacilli</taxon>
        <taxon>Bacillales</taxon>
        <taxon>Bacillaceae</taxon>
        <taxon>Bacillus</taxon>
    </lineage>
</organism>
<keyword evidence="6" id="KW-0564">Palmitate</keyword>
<evidence type="ECO:0000313" key="11">
    <source>
        <dbReference type="Proteomes" id="UP000196877"/>
    </source>
</evidence>
<keyword evidence="7" id="KW-0449">Lipoprotein</keyword>
<sequence>MRKHISLLMILFLAWPLASGCWNRREMNELAIVGAMGIDKAGDQKVVTTQIIDPGQVAAKQSKTVQTPVMTYQEKGNTIFQAVRRMSTETARELYFSHLRVLVIGEELAREGIGEILDVFSRDQEVRPDFFIVVAKDAKAENVLKVLTGLEDIPANKLFSSLETSEKMWAPSMTVTLDKLISDTASDGVQPHLTGLLMTGSMRKGENQANVQEISQDVRLKYNGIAVFKDDKLISWMNESNSKAVNYVLGNVRGTVEEVPCSAGKRKIALEVIRMKSNMGVKVANGLPRGTVQVHVEANIGEVQCKVKLMKSKTIEDVETRANEQLKKNIEEAIKTVQEQYKIDIFGFGEALHRSNPVYWKKVKNNWDEKFATMPVHIKTDVQIRRVGTIGKSPMEKLD</sequence>
<evidence type="ECO:0000256" key="3">
    <source>
        <dbReference type="ARBA" id="ARBA00022544"/>
    </source>
</evidence>
<dbReference type="PANTHER" id="PTHR35789">
    <property type="entry name" value="SPORE GERMINATION PROTEIN B3"/>
    <property type="match status" value="1"/>
</dbReference>
<dbReference type="Gene3D" id="3.30.300.210">
    <property type="entry name" value="Nutrient germinant receptor protein C, domain 3"/>
    <property type="match status" value="1"/>
</dbReference>
<dbReference type="NCBIfam" id="TIGR02887">
    <property type="entry name" value="spore_ger_x_C"/>
    <property type="match status" value="1"/>
</dbReference>
<dbReference type="Pfam" id="PF05504">
    <property type="entry name" value="Spore_GerAC"/>
    <property type="match status" value="1"/>
</dbReference>
<evidence type="ECO:0000256" key="1">
    <source>
        <dbReference type="ARBA" id="ARBA00004635"/>
    </source>
</evidence>
<dbReference type="InterPro" id="IPR057336">
    <property type="entry name" value="GerAC_N"/>
</dbReference>
<name>A0ABM6LI49_9BACI</name>
<keyword evidence="3" id="KW-0309">Germination</keyword>
<dbReference type="PROSITE" id="PS51257">
    <property type="entry name" value="PROKAR_LIPOPROTEIN"/>
    <property type="match status" value="1"/>
</dbReference>
<dbReference type="InterPro" id="IPR038501">
    <property type="entry name" value="Spore_GerAC_C_sf"/>
</dbReference>
<comment type="subcellular location">
    <subcellularLocation>
        <location evidence="1">Membrane</location>
        <topology evidence="1">Lipid-anchor</topology>
    </subcellularLocation>
</comment>
<dbReference type="Gene3D" id="6.20.190.10">
    <property type="entry name" value="Nutrient germinant receptor protein C, domain 1"/>
    <property type="match status" value="1"/>
</dbReference>
<evidence type="ECO:0000313" key="10">
    <source>
        <dbReference type="EMBL" id="ASB88956.1"/>
    </source>
</evidence>
<feature type="domain" description="Spore germination GerAC-like C-terminal" evidence="8">
    <location>
        <begin position="223"/>
        <end position="388"/>
    </location>
</feature>
<accession>A0ABM6LI49</accession>
<feature type="domain" description="Spore germination protein N-terminal" evidence="9">
    <location>
        <begin position="23"/>
        <end position="193"/>
    </location>
</feature>
<reference evidence="10 11" key="1">
    <citation type="submission" date="2017-06" db="EMBL/GenBank/DDBJ databases">
        <title>Genome sequence of Bacillus sonorensis strain SRCM101395.</title>
        <authorList>
            <person name="Cho S.H."/>
        </authorList>
    </citation>
    <scope>NUCLEOTIDE SEQUENCE [LARGE SCALE GENOMIC DNA]</scope>
    <source>
        <strain evidence="10 11">SRCM101395</strain>
    </source>
</reference>
<evidence type="ECO:0000256" key="2">
    <source>
        <dbReference type="ARBA" id="ARBA00007886"/>
    </source>
</evidence>
<dbReference type="RefSeq" id="WP_006637196.1">
    <property type="nucleotide sequence ID" value="NZ_CABJEH010000009.1"/>
</dbReference>
<dbReference type="EMBL" id="CP021920">
    <property type="protein sequence ID" value="ASB88956.1"/>
    <property type="molecule type" value="Genomic_DNA"/>
</dbReference>
<evidence type="ECO:0000259" key="8">
    <source>
        <dbReference type="Pfam" id="PF05504"/>
    </source>
</evidence>
<keyword evidence="4" id="KW-0732">Signal</keyword>
<dbReference type="GeneID" id="92853601"/>
<evidence type="ECO:0000256" key="7">
    <source>
        <dbReference type="ARBA" id="ARBA00023288"/>
    </source>
</evidence>
<evidence type="ECO:0000256" key="5">
    <source>
        <dbReference type="ARBA" id="ARBA00023136"/>
    </source>
</evidence>